<evidence type="ECO:0000256" key="5">
    <source>
        <dbReference type="ARBA" id="ARBA00022703"/>
    </source>
</evidence>
<dbReference type="SUPFAM" id="SSF57586">
    <property type="entry name" value="TNF receptor-like"/>
    <property type="match status" value="2"/>
</dbReference>
<keyword evidence="7" id="KW-0677">Repeat</keyword>
<evidence type="ECO:0000256" key="4">
    <source>
        <dbReference type="ARBA" id="ARBA00022475"/>
    </source>
</evidence>
<dbReference type="Pfam" id="PF00020">
    <property type="entry name" value="TNFR_c6"/>
    <property type="match status" value="1"/>
</dbReference>
<keyword evidence="8" id="KW-0112">Calmodulin-binding</keyword>
<dbReference type="Gene3D" id="1.10.533.10">
    <property type="entry name" value="Death Domain, Fas"/>
    <property type="match status" value="1"/>
</dbReference>
<feature type="chain" id="PRO_5046381806" description="Tumor necrosis factor receptor superfamily member 6" evidence="18">
    <location>
        <begin position="19"/>
        <end position="296"/>
    </location>
</feature>
<dbReference type="PROSITE" id="PS50050">
    <property type="entry name" value="TNFR_NGFR_2"/>
    <property type="match status" value="2"/>
</dbReference>
<feature type="repeat" description="TNFR-Cys" evidence="16">
    <location>
        <begin position="67"/>
        <end position="109"/>
    </location>
</feature>
<comment type="caution">
    <text evidence="16">Lacks conserved residue(s) required for the propagation of feature annotation.</text>
</comment>
<reference evidence="21 22" key="1">
    <citation type="submission" date="2023-09" db="EMBL/GenBank/DDBJ databases">
        <authorList>
            <person name="Wang M."/>
        </authorList>
    </citation>
    <scope>NUCLEOTIDE SEQUENCE [LARGE SCALE GENOMIC DNA]</scope>
    <source>
        <strain evidence="21">GT-2023</strain>
        <tissue evidence="21">Liver</tissue>
    </source>
</reference>
<evidence type="ECO:0000256" key="13">
    <source>
        <dbReference type="ARBA" id="ARBA00030181"/>
    </source>
</evidence>
<feature type="domain" description="TNFR-Cys" evidence="20">
    <location>
        <begin position="67"/>
        <end position="109"/>
    </location>
</feature>
<dbReference type="SUPFAM" id="SSF47986">
    <property type="entry name" value="DEATH domain"/>
    <property type="match status" value="1"/>
</dbReference>
<dbReference type="InterPro" id="IPR008063">
    <property type="entry name" value="Fas_rcpt"/>
</dbReference>
<keyword evidence="22" id="KW-1185">Reference proteome</keyword>
<evidence type="ECO:0000256" key="12">
    <source>
        <dbReference type="ARBA" id="ARBA00023288"/>
    </source>
</evidence>
<dbReference type="PROSITE" id="PS00652">
    <property type="entry name" value="TNFR_NGFR_1"/>
    <property type="match status" value="1"/>
</dbReference>
<evidence type="ECO:0000256" key="17">
    <source>
        <dbReference type="SAM" id="Phobius"/>
    </source>
</evidence>
<evidence type="ECO:0000256" key="11">
    <source>
        <dbReference type="ARBA" id="ARBA00023180"/>
    </source>
</evidence>
<sequence length="296" mass="33376">MYVHSLLLFLCCVLLTEGLNEGRPQRTRRDSCEFGTYQHGERTCCLCPKGSWVFSNCNDTHKTQCEPCVDGTFITHANSDDSCQLCKVCDSKANMEMLVRCSLDSDTVCRCKANHYCDKGDLCRACYPCDACKEHGVNQSCTETTDAVCKNPQPLNIGTIVAVSVALLLAAGVVIFCLWKQGKLCFRDRVKVITKKDLLLKDLNLHPHLPDIADVLGWKTMRSIARRSDMSETDIEALDLDHRSDAKEQTFKLLDAWYQSQGLHGAYPKLINTLHHMNERRKADKIQNIVEEEAEP</sequence>
<evidence type="ECO:0000313" key="21">
    <source>
        <dbReference type="EMBL" id="KAL1257811.1"/>
    </source>
</evidence>
<keyword evidence="17" id="KW-0472">Membrane</keyword>
<feature type="disulfide bond" evidence="16">
    <location>
        <begin position="68"/>
        <end position="83"/>
    </location>
</feature>
<gene>
    <name evidence="21" type="ORF">QQF64_011055</name>
</gene>
<evidence type="ECO:0000256" key="7">
    <source>
        <dbReference type="ARBA" id="ARBA00022737"/>
    </source>
</evidence>
<feature type="repeat" description="TNFR-Cys" evidence="16">
    <location>
        <begin position="110"/>
        <end position="149"/>
    </location>
</feature>
<evidence type="ECO:0000313" key="22">
    <source>
        <dbReference type="Proteomes" id="UP001558613"/>
    </source>
</evidence>
<dbReference type="PANTHER" id="PTHR46874:SF1">
    <property type="entry name" value="TUMOR NECROSIS FACTOR RECEPTOR SUPERFAMILY MEMBER 6"/>
    <property type="match status" value="1"/>
</dbReference>
<dbReference type="Proteomes" id="UP001558613">
    <property type="component" value="Unassembled WGS sequence"/>
</dbReference>
<evidence type="ECO:0000256" key="14">
    <source>
        <dbReference type="ARBA" id="ARBA00032338"/>
    </source>
</evidence>
<organism evidence="21 22">
    <name type="scientific">Cirrhinus molitorella</name>
    <name type="common">mud carp</name>
    <dbReference type="NCBI Taxonomy" id="172907"/>
    <lineage>
        <taxon>Eukaryota</taxon>
        <taxon>Metazoa</taxon>
        <taxon>Chordata</taxon>
        <taxon>Craniata</taxon>
        <taxon>Vertebrata</taxon>
        <taxon>Euteleostomi</taxon>
        <taxon>Actinopterygii</taxon>
        <taxon>Neopterygii</taxon>
        <taxon>Teleostei</taxon>
        <taxon>Ostariophysi</taxon>
        <taxon>Cypriniformes</taxon>
        <taxon>Cyprinidae</taxon>
        <taxon>Labeoninae</taxon>
        <taxon>Labeonini</taxon>
        <taxon>Cirrhinus</taxon>
    </lineage>
</organism>
<dbReference type="PROSITE" id="PS50017">
    <property type="entry name" value="DEATH_DOMAIN"/>
    <property type="match status" value="1"/>
</dbReference>
<feature type="transmembrane region" description="Helical" evidence="17">
    <location>
        <begin position="157"/>
        <end position="179"/>
    </location>
</feature>
<protein>
    <recommendedName>
        <fullName evidence="3">Tumor necrosis factor receptor superfamily member 6</fullName>
    </recommendedName>
    <alternativeName>
        <fullName evidence="14">Apo-1 antigen</fullName>
    </alternativeName>
    <alternativeName>
        <fullName evidence="15">Apoptosis-mediating surface antigen FAS</fullName>
    </alternativeName>
    <alternativeName>
        <fullName evidence="13">FASLG receptor</fullName>
    </alternativeName>
</protein>
<dbReference type="InterPro" id="IPR001368">
    <property type="entry name" value="TNFR/NGFR_Cys_rich_reg"/>
</dbReference>
<keyword evidence="9" id="KW-0564">Palmitate</keyword>
<keyword evidence="17" id="KW-0812">Transmembrane</keyword>
<feature type="disulfide bond" evidence="16">
    <location>
        <begin position="111"/>
        <end position="126"/>
    </location>
</feature>
<evidence type="ECO:0000256" key="1">
    <source>
        <dbReference type="ARBA" id="ARBA00004251"/>
    </source>
</evidence>
<evidence type="ECO:0000256" key="8">
    <source>
        <dbReference type="ARBA" id="ARBA00022860"/>
    </source>
</evidence>
<dbReference type="InterPro" id="IPR000488">
    <property type="entry name" value="Death_dom"/>
</dbReference>
<evidence type="ECO:0000259" key="20">
    <source>
        <dbReference type="PROSITE" id="PS50050"/>
    </source>
</evidence>
<comment type="caution">
    <text evidence="21">The sequence shown here is derived from an EMBL/GenBank/DDBJ whole genome shotgun (WGS) entry which is preliminary data.</text>
</comment>
<keyword evidence="5" id="KW-0053">Apoptosis</keyword>
<dbReference type="Pfam" id="PF00531">
    <property type="entry name" value="Death"/>
    <property type="match status" value="1"/>
</dbReference>
<keyword evidence="12" id="KW-0449">Lipoprotein</keyword>
<dbReference type="PRINTS" id="PR01680">
    <property type="entry name" value="TNFACTORR6"/>
</dbReference>
<feature type="domain" description="Death" evidence="19">
    <location>
        <begin position="222"/>
        <end position="290"/>
    </location>
</feature>
<dbReference type="Gene3D" id="2.10.50.10">
    <property type="entry name" value="Tumor Necrosis Factor Receptor, subunit A, domain 2"/>
    <property type="match status" value="2"/>
</dbReference>
<feature type="signal peptide" evidence="18">
    <location>
        <begin position="1"/>
        <end position="18"/>
    </location>
</feature>
<dbReference type="InterPro" id="IPR011029">
    <property type="entry name" value="DEATH-like_dom_sf"/>
</dbReference>
<dbReference type="SMART" id="SM00005">
    <property type="entry name" value="DEATH"/>
    <property type="match status" value="1"/>
</dbReference>
<keyword evidence="10 16" id="KW-1015">Disulfide bond</keyword>
<evidence type="ECO:0000256" key="10">
    <source>
        <dbReference type="ARBA" id="ARBA00023157"/>
    </source>
</evidence>
<evidence type="ECO:0000256" key="18">
    <source>
        <dbReference type="SAM" id="SignalP"/>
    </source>
</evidence>
<accession>A0ABR3LY64</accession>
<keyword evidence="6 18" id="KW-0732">Signal</keyword>
<name>A0ABR3LY64_9TELE</name>
<feature type="domain" description="TNFR-Cys" evidence="20">
    <location>
        <begin position="110"/>
        <end position="149"/>
    </location>
</feature>
<evidence type="ECO:0000256" key="15">
    <source>
        <dbReference type="ARBA" id="ARBA00032502"/>
    </source>
</evidence>
<evidence type="ECO:0000256" key="16">
    <source>
        <dbReference type="PROSITE-ProRule" id="PRU00206"/>
    </source>
</evidence>
<dbReference type="PANTHER" id="PTHR46874">
    <property type="entry name" value="TUMOR NECROSIS FACTOR RECEPTOR SUPERFAMILY MEMBER 6"/>
    <property type="match status" value="1"/>
</dbReference>
<comment type="subcellular location">
    <subcellularLocation>
        <location evidence="1">Cell membrane</location>
        <topology evidence="1">Single-pass type I membrane protein</topology>
    </subcellularLocation>
    <subcellularLocation>
        <location evidence="2">Membrane raft</location>
    </subcellularLocation>
</comment>
<keyword evidence="4" id="KW-1003">Cell membrane</keyword>
<evidence type="ECO:0000259" key="19">
    <source>
        <dbReference type="PROSITE" id="PS50017"/>
    </source>
</evidence>
<evidence type="ECO:0000256" key="2">
    <source>
        <dbReference type="ARBA" id="ARBA00004285"/>
    </source>
</evidence>
<dbReference type="EMBL" id="JAYMGO010000017">
    <property type="protein sequence ID" value="KAL1257811.1"/>
    <property type="molecule type" value="Genomic_DNA"/>
</dbReference>
<evidence type="ECO:0000256" key="3">
    <source>
        <dbReference type="ARBA" id="ARBA00015761"/>
    </source>
</evidence>
<evidence type="ECO:0000256" key="6">
    <source>
        <dbReference type="ARBA" id="ARBA00022729"/>
    </source>
</evidence>
<dbReference type="SMART" id="SM00208">
    <property type="entry name" value="TNFR"/>
    <property type="match status" value="3"/>
</dbReference>
<evidence type="ECO:0000256" key="9">
    <source>
        <dbReference type="ARBA" id="ARBA00023139"/>
    </source>
</evidence>
<keyword evidence="11" id="KW-0325">Glycoprotein</keyword>
<keyword evidence="17" id="KW-1133">Transmembrane helix</keyword>
<proteinExistence type="predicted"/>